<dbReference type="PRINTS" id="PR00160">
    <property type="entry name" value="GLUTAREDOXIN"/>
</dbReference>
<gene>
    <name evidence="7" type="ORF">GIB67_013087</name>
</gene>
<keyword evidence="3" id="KW-0249">Electron transport</keyword>
<comment type="caution">
    <text evidence="7">The sequence shown here is derived from an EMBL/GenBank/DDBJ whole genome shotgun (WGS) entry which is preliminary data.</text>
</comment>
<evidence type="ECO:0000256" key="2">
    <source>
        <dbReference type="ARBA" id="ARBA00022448"/>
    </source>
</evidence>
<dbReference type="GO" id="GO:0005737">
    <property type="term" value="C:cytoplasm"/>
    <property type="evidence" value="ECO:0007669"/>
    <property type="project" value="TreeGrafter"/>
</dbReference>
<accession>A0A7J7LX79</accession>
<evidence type="ECO:0000256" key="5">
    <source>
        <dbReference type="ARBA" id="ARBA00023284"/>
    </source>
</evidence>
<dbReference type="OrthoDB" id="418495at2759"/>
<dbReference type="Gene3D" id="3.40.30.10">
    <property type="entry name" value="Glutaredoxin"/>
    <property type="match status" value="1"/>
</dbReference>
<evidence type="ECO:0000256" key="4">
    <source>
        <dbReference type="ARBA" id="ARBA00023157"/>
    </source>
</evidence>
<evidence type="ECO:0000259" key="6">
    <source>
        <dbReference type="Pfam" id="PF00462"/>
    </source>
</evidence>
<evidence type="ECO:0000256" key="1">
    <source>
        <dbReference type="ARBA" id="ARBA00007190"/>
    </source>
</evidence>
<dbReference type="NCBIfam" id="TIGR02180">
    <property type="entry name" value="GRX_euk"/>
    <property type="match status" value="1"/>
</dbReference>
<feature type="domain" description="Glutaredoxin" evidence="6">
    <location>
        <begin position="135"/>
        <end position="197"/>
    </location>
</feature>
<dbReference type="EMBL" id="JACGCM010001929">
    <property type="protein sequence ID" value="KAF6147266.1"/>
    <property type="molecule type" value="Genomic_DNA"/>
</dbReference>
<evidence type="ECO:0000256" key="3">
    <source>
        <dbReference type="ARBA" id="ARBA00022982"/>
    </source>
</evidence>
<dbReference type="InterPro" id="IPR002109">
    <property type="entry name" value="Glutaredoxin"/>
</dbReference>
<dbReference type="SUPFAM" id="SSF52833">
    <property type="entry name" value="Thioredoxin-like"/>
    <property type="match status" value="1"/>
</dbReference>
<dbReference type="FunFam" id="3.40.30.10:FF:000026">
    <property type="entry name" value="Glutaredoxin 2"/>
    <property type="match status" value="1"/>
</dbReference>
<dbReference type="CDD" id="cd03419">
    <property type="entry name" value="GRX_GRXh_1_2_like"/>
    <property type="match status" value="1"/>
</dbReference>
<dbReference type="AlphaFoldDB" id="A0A7J7LX79"/>
<dbReference type="Pfam" id="PF00462">
    <property type="entry name" value="Glutaredoxin"/>
    <property type="match status" value="1"/>
</dbReference>
<dbReference type="InterPro" id="IPR011767">
    <property type="entry name" value="GLR_AS"/>
</dbReference>
<name>A0A7J7LX79_9MAGN</name>
<dbReference type="PROSITE" id="PS00195">
    <property type="entry name" value="GLUTAREDOXIN_1"/>
    <property type="match status" value="1"/>
</dbReference>
<keyword evidence="5" id="KW-0676">Redox-active center</keyword>
<keyword evidence="2" id="KW-0813">Transport</keyword>
<evidence type="ECO:0000313" key="7">
    <source>
        <dbReference type="EMBL" id="KAF6147266.1"/>
    </source>
</evidence>
<protein>
    <recommendedName>
        <fullName evidence="6">Glutaredoxin domain-containing protein</fullName>
    </recommendedName>
</protein>
<keyword evidence="4" id="KW-1015">Disulfide bond</keyword>
<dbReference type="GO" id="GO:0015038">
    <property type="term" value="F:glutathione disulfide oxidoreductase activity"/>
    <property type="evidence" value="ECO:0007669"/>
    <property type="project" value="TreeGrafter"/>
</dbReference>
<dbReference type="GO" id="GO:0034599">
    <property type="term" value="P:cellular response to oxidative stress"/>
    <property type="evidence" value="ECO:0007669"/>
    <property type="project" value="TreeGrafter"/>
</dbReference>
<dbReference type="PROSITE" id="PS51354">
    <property type="entry name" value="GLUTAREDOXIN_2"/>
    <property type="match status" value="1"/>
</dbReference>
<dbReference type="InterPro" id="IPR011899">
    <property type="entry name" value="Glutaredoxin_euk/vir"/>
</dbReference>
<dbReference type="InterPro" id="IPR014025">
    <property type="entry name" value="Glutaredoxin_subgr"/>
</dbReference>
<dbReference type="PANTHER" id="PTHR45694:SF5">
    <property type="entry name" value="GLUTAREDOXIN 2"/>
    <property type="match status" value="1"/>
</dbReference>
<organism evidence="7 8">
    <name type="scientific">Kingdonia uniflora</name>
    <dbReference type="NCBI Taxonomy" id="39325"/>
    <lineage>
        <taxon>Eukaryota</taxon>
        <taxon>Viridiplantae</taxon>
        <taxon>Streptophyta</taxon>
        <taxon>Embryophyta</taxon>
        <taxon>Tracheophyta</taxon>
        <taxon>Spermatophyta</taxon>
        <taxon>Magnoliopsida</taxon>
        <taxon>Ranunculales</taxon>
        <taxon>Circaeasteraceae</taxon>
        <taxon>Kingdonia</taxon>
    </lineage>
</organism>
<dbReference type="InterPro" id="IPR036249">
    <property type="entry name" value="Thioredoxin-like_sf"/>
</dbReference>
<keyword evidence="8" id="KW-1185">Reference proteome</keyword>
<reference evidence="7 8" key="1">
    <citation type="journal article" date="2020" name="IScience">
        <title>Genome Sequencing of the Endangered Kingdonia uniflora (Circaeasteraceae, Ranunculales) Reveals Potential Mechanisms of Evolutionary Specialization.</title>
        <authorList>
            <person name="Sun Y."/>
            <person name="Deng T."/>
            <person name="Zhang A."/>
            <person name="Moore M.J."/>
            <person name="Landis J.B."/>
            <person name="Lin N."/>
            <person name="Zhang H."/>
            <person name="Zhang X."/>
            <person name="Huang J."/>
            <person name="Zhang X."/>
            <person name="Sun H."/>
            <person name="Wang H."/>
        </authorList>
    </citation>
    <scope>NUCLEOTIDE SEQUENCE [LARGE SCALE GENOMIC DNA]</scope>
    <source>
        <strain evidence="7">TB1705</strain>
        <tissue evidence="7">Leaf</tissue>
    </source>
</reference>
<sequence length="223" mass="24386">MSYCSSSAPLSSIISKRNFLSLSSPTSHLHLLSISNLQSVTSSRDNSSLNISNAFVPSLLNHRGSFISPFSKLKKSNKAAKVERVFDLEMGFMGRRMPLVISIMVATFCTSSYVTATAASTPTQFVKKAVSSHDIVIFSKSYCPYCQRAKAVFKELKQTPHIVELDQRDDGSQIQSALSEIVGRRTVPQVFVNGKHVGGSDDTIEAYENGELAKLLGSKKDDL</sequence>
<dbReference type="PANTHER" id="PTHR45694">
    <property type="entry name" value="GLUTAREDOXIN 2"/>
    <property type="match status" value="1"/>
</dbReference>
<proteinExistence type="inferred from homology"/>
<comment type="similarity">
    <text evidence="1">Belongs to the glutaredoxin family. CPYC subfamily.</text>
</comment>
<evidence type="ECO:0000313" key="8">
    <source>
        <dbReference type="Proteomes" id="UP000541444"/>
    </source>
</evidence>
<dbReference type="Proteomes" id="UP000541444">
    <property type="component" value="Unassembled WGS sequence"/>
</dbReference>